<evidence type="ECO:0000256" key="1">
    <source>
        <dbReference type="SAM" id="Phobius"/>
    </source>
</evidence>
<keyword evidence="3" id="KW-1185">Reference proteome</keyword>
<accession>A0A5N6RWL1</accession>
<protein>
    <submittedName>
        <fullName evidence="2">Uncharacterized protein</fullName>
    </submittedName>
</protein>
<organism evidence="2 3">
    <name type="scientific">Carpinus fangiana</name>
    <dbReference type="NCBI Taxonomy" id="176857"/>
    <lineage>
        <taxon>Eukaryota</taxon>
        <taxon>Viridiplantae</taxon>
        <taxon>Streptophyta</taxon>
        <taxon>Embryophyta</taxon>
        <taxon>Tracheophyta</taxon>
        <taxon>Spermatophyta</taxon>
        <taxon>Magnoliopsida</taxon>
        <taxon>eudicotyledons</taxon>
        <taxon>Gunneridae</taxon>
        <taxon>Pentapetalae</taxon>
        <taxon>rosids</taxon>
        <taxon>fabids</taxon>
        <taxon>Fagales</taxon>
        <taxon>Betulaceae</taxon>
        <taxon>Carpinus</taxon>
    </lineage>
</organism>
<dbReference type="EMBL" id="CM017328">
    <property type="protein sequence ID" value="KAE8125741.1"/>
    <property type="molecule type" value="Genomic_DNA"/>
</dbReference>
<evidence type="ECO:0000313" key="3">
    <source>
        <dbReference type="Proteomes" id="UP000327013"/>
    </source>
</evidence>
<dbReference type="Proteomes" id="UP000327013">
    <property type="component" value="Chromosome 8"/>
</dbReference>
<dbReference type="OrthoDB" id="537257at2759"/>
<feature type="transmembrane region" description="Helical" evidence="1">
    <location>
        <begin position="66"/>
        <end position="83"/>
    </location>
</feature>
<gene>
    <name evidence="2" type="ORF">FH972_020515</name>
</gene>
<keyword evidence="1" id="KW-0472">Membrane</keyword>
<proteinExistence type="predicted"/>
<keyword evidence="1" id="KW-0812">Transmembrane</keyword>
<reference evidence="2 3" key="1">
    <citation type="submission" date="2019-06" db="EMBL/GenBank/DDBJ databases">
        <title>A chromosomal-level reference genome of Carpinus fangiana (Coryloideae, Betulaceae).</title>
        <authorList>
            <person name="Yang X."/>
            <person name="Wang Z."/>
            <person name="Zhang L."/>
            <person name="Hao G."/>
            <person name="Liu J."/>
            <person name="Yang Y."/>
        </authorList>
    </citation>
    <scope>NUCLEOTIDE SEQUENCE [LARGE SCALE GENOMIC DNA]</scope>
    <source>
        <strain evidence="2">Cfa_2016G</strain>
        <tissue evidence="2">Leaf</tissue>
    </source>
</reference>
<name>A0A5N6RWL1_9ROSI</name>
<evidence type="ECO:0000313" key="2">
    <source>
        <dbReference type="EMBL" id="KAE8125741.1"/>
    </source>
</evidence>
<sequence length="86" mass="9584">MAVWIAAASQAANLSRLSSPKTASTAQAASLIHWCGLAGRGDHHGPPKVNFWQDQIHPSRWKEEQFVIVSITGWGLLFLWRLQVLH</sequence>
<keyword evidence="1" id="KW-1133">Transmembrane helix</keyword>
<dbReference type="PANTHER" id="PTHR35292:SF13">
    <property type="entry name" value="OS03G0581800 PROTEIN"/>
    <property type="match status" value="1"/>
</dbReference>
<dbReference type="PANTHER" id="PTHR35292">
    <property type="entry name" value="EXPRESSED PROTEIN"/>
    <property type="match status" value="1"/>
</dbReference>
<dbReference type="AlphaFoldDB" id="A0A5N6RWL1"/>